<comment type="caution">
    <text evidence="3">The sequence shown here is derived from an EMBL/GenBank/DDBJ whole genome shotgun (WGS) entry which is preliminary data.</text>
</comment>
<feature type="region of interest" description="Disordered" evidence="1">
    <location>
        <begin position="825"/>
        <end position="878"/>
    </location>
</feature>
<evidence type="ECO:0000313" key="4">
    <source>
        <dbReference type="Proteomes" id="UP001281761"/>
    </source>
</evidence>
<sequence>MTSTTRAACVNVHADYDITISECSFKDNQGEFGGSLCIYGTGNQGSLLISLCSFLNCVSLDYGAALYNHLAYFLSINKCFFKNMTTILRPSSTGGCVHVFVVPTATISESVFMEGTSGLVEGSGGALSVVFTKLSLTSVQFRGNSATSGSDVYIAQGCGSPSELRERVSDCHTDTLKTSLMMEGYETPPGIIEEFGSATIISNLQLIPSPTIYEGTIEVETAGEVKGTMLLLLDNTKPEESNSEDSPPAMCRVVVVHFPTPSKTGTSDVLPFGDDQRLQFPSTYSLLAASISATPIDVDSSSAFFTIDPKRVGKILYQPGTNIGEMLVWLEGDKLEVGEYTIHFEGTPSLSLIVTVSADQASSDNRVSSSMSVGPGGTDTRFAFGESYKVEKITFNNQPVILESGGFSLALPHFPKPFVFEVNEKKGGDDGSCRGLDNSCGSLTAAFETATKIGKKPTTLKLVNSETLFKTLTISDKNEVFMTKGSLDRPSLIVPATFSSSPLVVISVSNASLSLTAVDALIHSSSLDLRLVVVTAGFFKFSEGTITTEHLSTSNSAIGNADSDLCSWTTGTIEIVNSTAEFSKCNMTNLKQGAIIQSGGKVTLEEVNFLSNGPSNKEFPSARRNVMCSSDGTLIVGDLTGDGQSHEFPGSGISGETCDVSGTVTTMSIPFLDTSQSKITHDKETGNFELELVGSGFLPCGLQVEVYTDSEDKNSEEVSIALIVDTDTASLFTETRIEFIVTPDDVANLSKKLEWKVRLLNGDRSIGTSHLVLREKPRSMLWLIPVIVVVVVVIAVVIVALVLIWRCRQKNRVEKKDEMIKIANQATPTELKEQASDRPETENAVDPAINVSDMPTELTEENTKECSSSPEPEPKIEE</sequence>
<protein>
    <submittedName>
        <fullName evidence="3">Uncharacterized protein</fullName>
    </submittedName>
</protein>
<gene>
    <name evidence="3" type="ORF">BLNAU_6662</name>
</gene>
<evidence type="ECO:0000256" key="2">
    <source>
        <dbReference type="SAM" id="Phobius"/>
    </source>
</evidence>
<dbReference type="InterPro" id="IPR011050">
    <property type="entry name" value="Pectin_lyase_fold/virulence"/>
</dbReference>
<name>A0ABQ9Y3S5_9EUKA</name>
<dbReference type="Proteomes" id="UP001281761">
    <property type="component" value="Unassembled WGS sequence"/>
</dbReference>
<accession>A0ABQ9Y3S5</accession>
<organism evidence="3 4">
    <name type="scientific">Blattamonas nauphoetae</name>
    <dbReference type="NCBI Taxonomy" id="2049346"/>
    <lineage>
        <taxon>Eukaryota</taxon>
        <taxon>Metamonada</taxon>
        <taxon>Preaxostyla</taxon>
        <taxon>Oxymonadida</taxon>
        <taxon>Blattamonas</taxon>
    </lineage>
</organism>
<keyword evidence="2" id="KW-0472">Membrane</keyword>
<keyword evidence="2" id="KW-1133">Transmembrane helix</keyword>
<dbReference type="EMBL" id="JARBJD010000038">
    <property type="protein sequence ID" value="KAK2958392.1"/>
    <property type="molecule type" value="Genomic_DNA"/>
</dbReference>
<feature type="compositionally biased region" description="Basic and acidic residues" evidence="1">
    <location>
        <begin position="830"/>
        <end position="841"/>
    </location>
</feature>
<evidence type="ECO:0000313" key="3">
    <source>
        <dbReference type="EMBL" id="KAK2958392.1"/>
    </source>
</evidence>
<dbReference type="SUPFAM" id="SSF51126">
    <property type="entry name" value="Pectin lyase-like"/>
    <property type="match status" value="1"/>
</dbReference>
<keyword evidence="4" id="KW-1185">Reference proteome</keyword>
<evidence type="ECO:0000256" key="1">
    <source>
        <dbReference type="SAM" id="MobiDB-lite"/>
    </source>
</evidence>
<proteinExistence type="predicted"/>
<feature type="transmembrane region" description="Helical" evidence="2">
    <location>
        <begin position="780"/>
        <end position="805"/>
    </location>
</feature>
<reference evidence="3 4" key="1">
    <citation type="journal article" date="2022" name="bioRxiv">
        <title>Genomics of Preaxostyla Flagellates Illuminates Evolutionary Transitions and the Path Towards Mitochondrial Loss.</title>
        <authorList>
            <person name="Novak L.V.F."/>
            <person name="Treitli S.C."/>
            <person name="Pyrih J."/>
            <person name="Halakuc P."/>
            <person name="Pipaliya S.V."/>
            <person name="Vacek V."/>
            <person name="Brzon O."/>
            <person name="Soukal P."/>
            <person name="Eme L."/>
            <person name="Dacks J.B."/>
            <person name="Karnkowska A."/>
            <person name="Elias M."/>
            <person name="Hampl V."/>
        </authorList>
    </citation>
    <scope>NUCLEOTIDE SEQUENCE [LARGE SCALE GENOMIC DNA]</scope>
    <source>
        <strain evidence="3">NAU3</strain>
        <tissue evidence="3">Gut</tissue>
    </source>
</reference>
<keyword evidence="2" id="KW-0812">Transmembrane</keyword>